<evidence type="ECO:0000259" key="4">
    <source>
        <dbReference type="SMART" id="SM00839"/>
    </source>
</evidence>
<dbReference type="Proteomes" id="UP000001880">
    <property type="component" value="Chromosome"/>
</dbReference>
<dbReference type="InterPro" id="IPR028971">
    <property type="entry name" value="NAD-GDH_cat"/>
</dbReference>
<dbReference type="eggNOG" id="COG2902">
    <property type="taxonomic scope" value="Bacteria"/>
</dbReference>
<dbReference type="GO" id="GO:0006538">
    <property type="term" value="P:L-glutamate catabolic process"/>
    <property type="evidence" value="ECO:0007669"/>
    <property type="project" value="InterPro"/>
</dbReference>
<organism evidence="5 6">
    <name type="scientific">Haliangium ochraceum (strain DSM 14365 / JCM 11303 / SMP-2)</name>
    <dbReference type="NCBI Taxonomy" id="502025"/>
    <lineage>
        <taxon>Bacteria</taxon>
        <taxon>Pseudomonadati</taxon>
        <taxon>Myxococcota</taxon>
        <taxon>Polyangia</taxon>
        <taxon>Haliangiales</taxon>
        <taxon>Kofleriaceae</taxon>
        <taxon>Haliangium</taxon>
    </lineage>
</organism>
<dbReference type="InterPro" id="IPR046346">
    <property type="entry name" value="Aminoacid_DH-like_N_sf"/>
</dbReference>
<feature type="region of interest" description="Disordered" evidence="3">
    <location>
        <begin position="132"/>
        <end position="152"/>
    </location>
</feature>
<accession>D0LMG4</accession>
<dbReference type="KEGG" id="hoh:Hoch_4376"/>
<dbReference type="AlphaFoldDB" id="D0LMG4"/>
<dbReference type="EMBL" id="CP001804">
    <property type="protein sequence ID" value="ACY16870.1"/>
    <property type="molecule type" value="Genomic_DNA"/>
</dbReference>
<evidence type="ECO:0000256" key="3">
    <source>
        <dbReference type="SAM" id="MobiDB-lite"/>
    </source>
</evidence>
<dbReference type="Pfam" id="PF00208">
    <property type="entry name" value="ELFV_dehydrog"/>
    <property type="match status" value="1"/>
</dbReference>
<dbReference type="Pfam" id="PF05088">
    <property type="entry name" value="Bac_GDH_CD"/>
    <property type="match status" value="1"/>
</dbReference>
<proteinExistence type="inferred from homology"/>
<dbReference type="SUPFAM" id="SSF53223">
    <property type="entry name" value="Aminoacid dehydrogenase-like, N-terminal domain"/>
    <property type="match status" value="1"/>
</dbReference>
<dbReference type="OrthoDB" id="19378at2"/>
<keyword evidence="2" id="KW-0560">Oxidoreductase</keyword>
<evidence type="ECO:0000256" key="2">
    <source>
        <dbReference type="ARBA" id="ARBA00023002"/>
    </source>
</evidence>
<gene>
    <name evidence="5" type="ordered locus">Hoch_4376</name>
</gene>
<evidence type="ECO:0000313" key="6">
    <source>
        <dbReference type="Proteomes" id="UP000001880"/>
    </source>
</evidence>
<protein>
    <submittedName>
        <fullName evidence="5">Glu/Leu/Phe/Val dehydrogenase</fullName>
    </submittedName>
</protein>
<reference evidence="5 6" key="1">
    <citation type="journal article" date="2010" name="Stand. Genomic Sci.">
        <title>Complete genome sequence of Haliangium ochraceum type strain (SMP-2).</title>
        <authorList>
            <consortium name="US DOE Joint Genome Institute (JGI-PGF)"/>
            <person name="Ivanova N."/>
            <person name="Daum C."/>
            <person name="Lang E."/>
            <person name="Abt B."/>
            <person name="Kopitz M."/>
            <person name="Saunders E."/>
            <person name="Lapidus A."/>
            <person name="Lucas S."/>
            <person name="Glavina Del Rio T."/>
            <person name="Nolan M."/>
            <person name="Tice H."/>
            <person name="Copeland A."/>
            <person name="Cheng J.F."/>
            <person name="Chen F."/>
            <person name="Bruce D."/>
            <person name="Goodwin L."/>
            <person name="Pitluck S."/>
            <person name="Mavromatis K."/>
            <person name="Pati A."/>
            <person name="Mikhailova N."/>
            <person name="Chen A."/>
            <person name="Palaniappan K."/>
            <person name="Land M."/>
            <person name="Hauser L."/>
            <person name="Chang Y.J."/>
            <person name="Jeffries C.D."/>
            <person name="Detter J.C."/>
            <person name="Brettin T."/>
            <person name="Rohde M."/>
            <person name="Goker M."/>
            <person name="Bristow J."/>
            <person name="Markowitz V."/>
            <person name="Eisen J.A."/>
            <person name="Hugenholtz P."/>
            <person name="Kyrpides N.C."/>
            <person name="Klenk H.P."/>
        </authorList>
    </citation>
    <scope>NUCLEOTIDE SEQUENCE [LARGE SCALE GENOMIC DNA]</scope>
    <source>
        <strain evidence="6">DSM 14365 / CIP 107738 / JCM 11303 / AJ 13395 / SMP-2</strain>
    </source>
</reference>
<dbReference type="GO" id="GO:0004352">
    <property type="term" value="F:glutamate dehydrogenase (NAD+) activity"/>
    <property type="evidence" value="ECO:0007669"/>
    <property type="project" value="InterPro"/>
</dbReference>
<dbReference type="RefSeq" id="WP_012829468.1">
    <property type="nucleotide sequence ID" value="NC_013440.1"/>
</dbReference>
<evidence type="ECO:0000256" key="1">
    <source>
        <dbReference type="ARBA" id="ARBA00006382"/>
    </source>
</evidence>
<dbReference type="PANTHER" id="PTHR11606:SF39">
    <property type="entry name" value="GLUTAMATE_PHENYLALANINE_LEUCINE_VALINE_L-TRYPTOPHAN DEHYDROGENASE C-TERMINAL DOMAIN-CONTAINING PROTEIN"/>
    <property type="match status" value="1"/>
</dbReference>
<dbReference type="STRING" id="502025.Hoch_4376"/>
<feature type="domain" description="Glutamate/phenylalanine/leucine/valine/L-tryptophan dehydrogenase C-terminal" evidence="4">
    <location>
        <begin position="614"/>
        <end position="886"/>
    </location>
</feature>
<dbReference type="InterPro" id="IPR036291">
    <property type="entry name" value="NAD(P)-bd_dom_sf"/>
</dbReference>
<dbReference type="HOGENOM" id="CLU_010860_0_0_7"/>
<dbReference type="InterPro" id="IPR006096">
    <property type="entry name" value="Glu/Leu/Phe/Val/Trp_DH_C"/>
</dbReference>
<evidence type="ECO:0000313" key="5">
    <source>
        <dbReference type="EMBL" id="ACY16870.1"/>
    </source>
</evidence>
<dbReference type="PANTHER" id="PTHR11606">
    <property type="entry name" value="GLUTAMATE DEHYDROGENASE"/>
    <property type="match status" value="1"/>
</dbReference>
<comment type="similarity">
    <text evidence="1">Belongs to the Glu/Leu/Phe/Val dehydrogenases family.</text>
</comment>
<dbReference type="Gene3D" id="3.40.50.720">
    <property type="entry name" value="NAD(P)-binding Rossmann-like Domain"/>
    <property type="match status" value="1"/>
</dbReference>
<name>D0LMG4_HALO1</name>
<dbReference type="SMART" id="SM00839">
    <property type="entry name" value="ELFV_dehydrog"/>
    <property type="match status" value="1"/>
</dbReference>
<dbReference type="eggNOG" id="COG2844">
    <property type="taxonomic scope" value="Bacteria"/>
</dbReference>
<keyword evidence="6" id="KW-1185">Reference proteome</keyword>
<dbReference type="SUPFAM" id="SSF51735">
    <property type="entry name" value="NAD(P)-binding Rossmann-fold domains"/>
    <property type="match status" value="1"/>
</dbReference>
<dbReference type="GO" id="GO:0004069">
    <property type="term" value="F:L-aspartate:2-oxoglutarate aminotransferase activity"/>
    <property type="evidence" value="ECO:0007669"/>
    <property type="project" value="InterPro"/>
</dbReference>
<sequence>MSDKATTVTEEDAEARKRQLLDEVGERLRTTAEEVVPWFLEQMPRRYLQDTDAGTQFGHLLAILGARAAGHPLRLTLKNKAGSMWTFIHEQDHPGLLAELAHQLPRDRTLRSAKIHTTADDELVLDVFRFDEPEPEPEPEPASPSGDEPEADPALRAKREAFRSYAASRAEVEPGALTPRADELAIDDFIDACSADFVRAVTPGRVVQSYLACRGMFGTDDIEVSFHAEDQPGIWRISVASGNADPNDTFERMAVELARNQLDIQRAYLDVFDHPDGNTGGVLLLSFVVEPVGDAPRASDAPRWETLRRDLRRLKWLDKGALWLAQELPDLGLRRAELLTALVHLIHPSLARENAYVYTKERIVHACTRHQDLTRAVLDLFLAAFDPDDALSQSVLDETIKTLVLRNESEVDELVARRVFTQLMLAIQATRYTNLFVEGRYALALRFDPGYLGLPGSEAPYGAFFVHGRDFNGFHVRFRDIARGGMRVVAPSGPEQHAFASERLWSEVYGLAFAQQLKNKDIPEGGAKAVLLVAPGGSIDRSVTAFSDSVLDLITPDERVRARIHQRGEGGLERLYLGPDENISPALIEWVVARARRRGYPNPEAFMSSKPGAGINHKEYGVTSEGVTVFLEEALREIGIDPRTQPFTVKLTGGPDGDVAGNELRILDREFPDTARVVGIADGSGCAEDPAGLDMQELLRLFREGLPIASFDRARLGESGVLYSVAEPGGVERRNSMHNRVKADAFVPAGGRPETIHEGNWREFLQDGVPSSRVIVEGANLFITPEARTALSEQAGVVIVKDSSANKCGVICSSYEIAASMMLSAEEFMAVKERFVAEVLDKLRELARQEAQLLFRERHHNPALPLPELSVLTSRMIIRASDAIERVLDGSSEGDRALLRELVREHLPPVLLERADAGALAELSPRYLSSMISARLATKIVYREGLDFLAHLGDDALAALAVRYLRSEREVAALVAEVASSALPGRERIAELLRRGGIRAGLE</sequence>